<dbReference type="PANTHER" id="PTHR11082">
    <property type="entry name" value="TRNA-DIHYDROURIDINE SYNTHASE"/>
    <property type="match status" value="1"/>
</dbReference>
<dbReference type="AlphaFoldDB" id="A0A1F8DV89"/>
<keyword evidence="8" id="KW-0694">RNA-binding</keyword>
<dbReference type="InterPro" id="IPR018517">
    <property type="entry name" value="tRNA_hU_synthase_CS"/>
</dbReference>
<evidence type="ECO:0000256" key="13">
    <source>
        <dbReference type="PIRSR" id="PIRSR006621-1"/>
    </source>
</evidence>
<protein>
    <recommendedName>
        <fullName evidence="12">tRNA-dihydrouridine synthase</fullName>
        <ecNumber evidence="12">1.3.1.-</ecNumber>
    </recommendedName>
</protein>
<dbReference type="InterPro" id="IPR035587">
    <property type="entry name" value="DUS-like_FMN-bd"/>
</dbReference>
<proteinExistence type="inferred from homology"/>
<keyword evidence="7" id="KW-0521">NADP</keyword>
<evidence type="ECO:0000256" key="2">
    <source>
        <dbReference type="ARBA" id="ARBA00002790"/>
    </source>
</evidence>
<evidence type="ECO:0000256" key="6">
    <source>
        <dbReference type="ARBA" id="ARBA00022694"/>
    </source>
</evidence>
<keyword evidence="14" id="KW-0547">Nucleotide-binding</keyword>
<keyword evidence="4 12" id="KW-0285">Flavoprotein</keyword>
<evidence type="ECO:0000256" key="7">
    <source>
        <dbReference type="ARBA" id="ARBA00022857"/>
    </source>
</evidence>
<evidence type="ECO:0000256" key="11">
    <source>
        <dbReference type="ARBA" id="ARBA00048802"/>
    </source>
</evidence>
<evidence type="ECO:0000256" key="3">
    <source>
        <dbReference type="ARBA" id="ARBA00022555"/>
    </source>
</evidence>
<sequence>MNFWQKLSKPFTALAPMHDVTDTAFRQTVIACGRPDVLYTEFVSIDGLLHEKSQKRIVQYYLQFTEIERPIVAQIWGNDPKKFSDAAKIIESLGYDGVDINMGCPDKKVVAMGGGAGHMLEQEKAIACIKAAQDATTLPISVKTRLGFDEVDLKWIEKLMQSDIPALAVHLRTKKELSKAPAHWELVDELNKLSGRERVLLIGNGDWPRLNLDHLDGVMVGRGILGNPWFFSESGKPEKLEDRLKILKLHAELFEKHFLGIKSFAMLKKHIRGYVGSFHGAKNVREWLMDCKSIDELIAVCDILIA</sequence>
<comment type="function">
    <text evidence="2 12">Catalyzes the synthesis of 5,6-dihydrouridine (D), a modified base found in the D-loop of most tRNAs, via the reduction of the C5-C6 double bond in target uridines.</text>
</comment>
<reference evidence="16 17" key="1">
    <citation type="journal article" date="2016" name="Nat. Commun.">
        <title>Thousands of microbial genomes shed light on interconnected biogeochemical processes in an aquifer system.</title>
        <authorList>
            <person name="Anantharaman K."/>
            <person name="Brown C.T."/>
            <person name="Hug L.A."/>
            <person name="Sharon I."/>
            <person name="Castelle C.J."/>
            <person name="Probst A.J."/>
            <person name="Thomas B.C."/>
            <person name="Singh A."/>
            <person name="Wilkins M.J."/>
            <person name="Karaoz U."/>
            <person name="Brodie E.L."/>
            <person name="Williams K.H."/>
            <person name="Hubbard S.S."/>
            <person name="Banfield J.F."/>
        </authorList>
    </citation>
    <scope>NUCLEOTIDE SEQUENCE [LARGE SCALE GENOMIC DNA]</scope>
</reference>
<evidence type="ECO:0000313" key="17">
    <source>
        <dbReference type="Proteomes" id="UP000177029"/>
    </source>
</evidence>
<dbReference type="PANTHER" id="PTHR11082:SF25">
    <property type="entry name" value="DUS-LIKE FMN-BINDING DOMAIN-CONTAINING PROTEIN"/>
    <property type="match status" value="1"/>
</dbReference>
<evidence type="ECO:0000259" key="15">
    <source>
        <dbReference type="Pfam" id="PF01207"/>
    </source>
</evidence>
<keyword evidence="6 12" id="KW-0819">tRNA processing</keyword>
<dbReference type="InterPro" id="IPR024036">
    <property type="entry name" value="tRNA-dHydroUridine_Synthase_C"/>
</dbReference>
<keyword evidence="5 12" id="KW-0288">FMN</keyword>
<dbReference type="Gene3D" id="3.20.20.70">
    <property type="entry name" value="Aldolase class I"/>
    <property type="match status" value="1"/>
</dbReference>
<evidence type="ECO:0000256" key="14">
    <source>
        <dbReference type="PIRSR" id="PIRSR006621-2"/>
    </source>
</evidence>
<gene>
    <name evidence="16" type="ORF">A2755_00290</name>
</gene>
<evidence type="ECO:0000313" key="16">
    <source>
        <dbReference type="EMBL" id="OGM92521.1"/>
    </source>
</evidence>
<comment type="catalytic activity">
    <reaction evidence="10">
        <text>a 5,6-dihydrouridine in tRNA + NADP(+) = a uridine in tRNA + NADPH + H(+)</text>
        <dbReference type="Rhea" id="RHEA:23624"/>
        <dbReference type="Rhea" id="RHEA-COMP:13339"/>
        <dbReference type="Rhea" id="RHEA-COMP:13887"/>
        <dbReference type="ChEBI" id="CHEBI:15378"/>
        <dbReference type="ChEBI" id="CHEBI:57783"/>
        <dbReference type="ChEBI" id="CHEBI:58349"/>
        <dbReference type="ChEBI" id="CHEBI:65315"/>
        <dbReference type="ChEBI" id="CHEBI:74443"/>
    </reaction>
</comment>
<dbReference type="GO" id="GO:0000049">
    <property type="term" value="F:tRNA binding"/>
    <property type="evidence" value="ECO:0007669"/>
    <property type="project" value="UniProtKB-KW"/>
</dbReference>
<comment type="catalytic activity">
    <reaction evidence="11">
        <text>a 5,6-dihydrouridine in tRNA + NAD(+) = a uridine in tRNA + NADH + H(+)</text>
        <dbReference type="Rhea" id="RHEA:54452"/>
        <dbReference type="Rhea" id="RHEA-COMP:13339"/>
        <dbReference type="Rhea" id="RHEA-COMP:13887"/>
        <dbReference type="ChEBI" id="CHEBI:15378"/>
        <dbReference type="ChEBI" id="CHEBI:57540"/>
        <dbReference type="ChEBI" id="CHEBI:57945"/>
        <dbReference type="ChEBI" id="CHEBI:65315"/>
        <dbReference type="ChEBI" id="CHEBI:74443"/>
    </reaction>
</comment>
<evidence type="ECO:0000256" key="9">
    <source>
        <dbReference type="ARBA" id="ARBA00023002"/>
    </source>
</evidence>
<dbReference type="STRING" id="1802555.A2755_00290"/>
<dbReference type="InterPro" id="IPR013785">
    <property type="entry name" value="Aldolase_TIM"/>
</dbReference>
<dbReference type="Proteomes" id="UP000177029">
    <property type="component" value="Unassembled WGS sequence"/>
</dbReference>
<evidence type="ECO:0000256" key="12">
    <source>
        <dbReference type="PIRNR" id="PIRNR006621"/>
    </source>
</evidence>
<organism evidence="16 17">
    <name type="scientific">Candidatus Wolfebacteria bacterium RIFCSPHIGHO2_01_FULL_48_22</name>
    <dbReference type="NCBI Taxonomy" id="1802555"/>
    <lineage>
        <taxon>Bacteria</taxon>
        <taxon>Candidatus Wolfeibacteriota</taxon>
    </lineage>
</organism>
<dbReference type="GO" id="GO:0017150">
    <property type="term" value="F:tRNA dihydrouridine synthase activity"/>
    <property type="evidence" value="ECO:0007669"/>
    <property type="project" value="InterPro"/>
</dbReference>
<comment type="cofactor">
    <cofactor evidence="1 12 14">
        <name>FMN</name>
        <dbReference type="ChEBI" id="CHEBI:58210"/>
    </cofactor>
</comment>
<dbReference type="GO" id="GO:0050660">
    <property type="term" value="F:flavin adenine dinucleotide binding"/>
    <property type="evidence" value="ECO:0007669"/>
    <property type="project" value="InterPro"/>
</dbReference>
<feature type="binding site" evidence="14">
    <location>
        <position position="170"/>
    </location>
    <ligand>
        <name>FMN</name>
        <dbReference type="ChEBI" id="CHEBI:58210"/>
    </ligand>
</feature>
<evidence type="ECO:0000256" key="8">
    <source>
        <dbReference type="ARBA" id="ARBA00022884"/>
    </source>
</evidence>
<dbReference type="Pfam" id="PF01207">
    <property type="entry name" value="Dus"/>
    <property type="match status" value="1"/>
</dbReference>
<dbReference type="InterPro" id="IPR001269">
    <property type="entry name" value="DUS_fam"/>
</dbReference>
<comment type="similarity">
    <text evidence="12">Belongs to the dus family.</text>
</comment>
<evidence type="ECO:0000256" key="10">
    <source>
        <dbReference type="ARBA" id="ARBA00048205"/>
    </source>
</evidence>
<evidence type="ECO:0000256" key="4">
    <source>
        <dbReference type="ARBA" id="ARBA00022630"/>
    </source>
</evidence>
<keyword evidence="9 12" id="KW-0560">Oxidoreductase</keyword>
<dbReference type="EC" id="1.3.1.-" evidence="12"/>
<dbReference type="PIRSF" id="PIRSF006621">
    <property type="entry name" value="Dus"/>
    <property type="match status" value="1"/>
</dbReference>
<feature type="binding site" evidence="14">
    <location>
        <position position="143"/>
    </location>
    <ligand>
        <name>FMN</name>
        <dbReference type="ChEBI" id="CHEBI:58210"/>
    </ligand>
</feature>
<dbReference type="PROSITE" id="PS01136">
    <property type="entry name" value="UPF0034"/>
    <property type="match status" value="1"/>
</dbReference>
<feature type="active site" description="Proton donor" evidence="13">
    <location>
        <position position="104"/>
    </location>
</feature>
<dbReference type="Gene3D" id="1.10.1200.80">
    <property type="entry name" value="Putative flavin oxidoreducatase, domain 2"/>
    <property type="match status" value="1"/>
</dbReference>
<comment type="caution">
    <text evidence="16">The sequence shown here is derived from an EMBL/GenBank/DDBJ whole genome shotgun (WGS) entry which is preliminary data.</text>
</comment>
<dbReference type="SUPFAM" id="SSF51395">
    <property type="entry name" value="FMN-linked oxidoreductases"/>
    <property type="match status" value="1"/>
</dbReference>
<name>A0A1F8DV89_9BACT</name>
<dbReference type="EMBL" id="MGIP01000001">
    <property type="protein sequence ID" value="OGM92521.1"/>
    <property type="molecule type" value="Genomic_DNA"/>
</dbReference>
<keyword evidence="3" id="KW-0820">tRNA-binding</keyword>
<dbReference type="CDD" id="cd02801">
    <property type="entry name" value="DUS_like_FMN"/>
    <property type="match status" value="1"/>
</dbReference>
<evidence type="ECO:0000256" key="1">
    <source>
        <dbReference type="ARBA" id="ARBA00001917"/>
    </source>
</evidence>
<feature type="binding site" evidence="14">
    <location>
        <position position="74"/>
    </location>
    <ligand>
        <name>FMN</name>
        <dbReference type="ChEBI" id="CHEBI:58210"/>
    </ligand>
</feature>
<accession>A0A1F8DV89</accession>
<feature type="binding site" evidence="14">
    <location>
        <begin position="221"/>
        <end position="222"/>
    </location>
    <ligand>
        <name>FMN</name>
        <dbReference type="ChEBI" id="CHEBI:58210"/>
    </ligand>
</feature>
<feature type="domain" description="DUS-like FMN-binding" evidence="15">
    <location>
        <begin position="14"/>
        <end position="301"/>
    </location>
</feature>
<evidence type="ECO:0000256" key="5">
    <source>
        <dbReference type="ARBA" id="ARBA00022643"/>
    </source>
</evidence>